<feature type="region of interest" description="Disordered" evidence="1">
    <location>
        <begin position="75"/>
        <end position="122"/>
    </location>
</feature>
<protein>
    <submittedName>
        <fullName evidence="2">Uncharacterized protein</fullName>
    </submittedName>
</protein>
<reference evidence="3" key="1">
    <citation type="submission" date="2017-03" db="EMBL/GenBank/DDBJ databases">
        <title>Phytopthora megakarya and P. palmivora, two closely related causual agents of cacao black pod achieved similar genome size and gene model numbers by different mechanisms.</title>
        <authorList>
            <person name="Ali S."/>
            <person name="Shao J."/>
            <person name="Larry D.J."/>
            <person name="Kronmiller B."/>
            <person name="Shen D."/>
            <person name="Strem M.D."/>
            <person name="Melnick R.L."/>
            <person name="Guiltinan M.J."/>
            <person name="Tyler B.M."/>
            <person name="Meinhardt L.W."/>
            <person name="Bailey B.A."/>
        </authorList>
    </citation>
    <scope>NUCLEOTIDE SEQUENCE [LARGE SCALE GENOMIC DNA]</scope>
    <source>
        <strain evidence="3">zdho120</strain>
    </source>
</reference>
<feature type="compositionally biased region" description="Low complexity" evidence="1">
    <location>
        <begin position="83"/>
        <end position="94"/>
    </location>
</feature>
<keyword evidence="3" id="KW-1185">Reference proteome</keyword>
<dbReference type="EMBL" id="NBNE01003647">
    <property type="protein sequence ID" value="OWZ07164.1"/>
    <property type="molecule type" value="Genomic_DNA"/>
</dbReference>
<accession>A0A225VPX8</accession>
<name>A0A225VPX8_9STRA</name>
<dbReference type="Proteomes" id="UP000198211">
    <property type="component" value="Unassembled WGS sequence"/>
</dbReference>
<sequence length="217" mass="24126">MPGRGPPVDVEGRQRMKLRCKLLLANVPPEILKVDLKRLVDLTHREAKMNDLVLHDSMIERATRQQQYHLMQADMKQNANPRSKVTTTAATKSTQRPSKLRPQYLSAQGGDRSASSPSHRAMAAGSARVPIGLGFCPTSTVEQKAEVAKTLRERRGRQTERVKHITVDDEPTFWNTTINGVLDVPFCPDTGSNANLIGRPVLDELCDLTLGLPIDWV</sequence>
<comment type="caution">
    <text evidence="2">The sequence shown here is derived from an EMBL/GenBank/DDBJ whole genome shotgun (WGS) entry which is preliminary data.</text>
</comment>
<evidence type="ECO:0000256" key="1">
    <source>
        <dbReference type="SAM" id="MobiDB-lite"/>
    </source>
</evidence>
<proteinExistence type="predicted"/>
<dbReference type="OrthoDB" id="115680at2759"/>
<gene>
    <name evidence="2" type="ORF">PHMEG_00020478</name>
</gene>
<dbReference type="AlphaFoldDB" id="A0A225VPX8"/>
<evidence type="ECO:0000313" key="2">
    <source>
        <dbReference type="EMBL" id="OWZ07164.1"/>
    </source>
</evidence>
<organism evidence="2 3">
    <name type="scientific">Phytophthora megakarya</name>
    <dbReference type="NCBI Taxonomy" id="4795"/>
    <lineage>
        <taxon>Eukaryota</taxon>
        <taxon>Sar</taxon>
        <taxon>Stramenopiles</taxon>
        <taxon>Oomycota</taxon>
        <taxon>Peronosporomycetes</taxon>
        <taxon>Peronosporales</taxon>
        <taxon>Peronosporaceae</taxon>
        <taxon>Phytophthora</taxon>
    </lineage>
</organism>
<evidence type="ECO:0000313" key="3">
    <source>
        <dbReference type="Proteomes" id="UP000198211"/>
    </source>
</evidence>